<comment type="caution">
    <text evidence="1">The sequence shown here is derived from an EMBL/GenBank/DDBJ whole genome shotgun (WGS) entry which is preliminary data.</text>
</comment>
<dbReference type="PANTHER" id="PTHR11440">
    <property type="entry name" value="LECITHIN-CHOLESTEROL ACYLTRANSFERASE-RELATED"/>
    <property type="match status" value="1"/>
</dbReference>
<dbReference type="Gene3D" id="3.40.50.1820">
    <property type="entry name" value="alpha/beta hydrolase"/>
    <property type="match status" value="1"/>
</dbReference>
<dbReference type="AlphaFoldDB" id="A0A1J4JAH3"/>
<reference evidence="1" key="1">
    <citation type="submission" date="2016-10" db="EMBL/GenBank/DDBJ databases">
        <authorList>
            <person name="Benchimol M."/>
            <person name="Almeida L.G."/>
            <person name="Vasconcelos A.T."/>
            <person name="Perreira-Neves A."/>
            <person name="Rosa I.A."/>
            <person name="Tasca T."/>
            <person name="Bogo M.R."/>
            <person name="de Souza W."/>
        </authorList>
    </citation>
    <scope>NUCLEOTIDE SEQUENCE [LARGE SCALE GENOMIC DNA]</scope>
    <source>
        <strain evidence="1">K</strain>
    </source>
</reference>
<dbReference type="RefSeq" id="XP_068347582.1">
    <property type="nucleotide sequence ID" value="XM_068512590.1"/>
</dbReference>
<accession>A0A1J4JAH3</accession>
<dbReference type="Pfam" id="PF02450">
    <property type="entry name" value="LCAT"/>
    <property type="match status" value="1"/>
</dbReference>
<proteinExistence type="predicted"/>
<dbReference type="InterPro" id="IPR003386">
    <property type="entry name" value="LACT/PDAT_acylTrfase"/>
</dbReference>
<evidence type="ECO:0000313" key="1">
    <source>
        <dbReference type="EMBL" id="OHS94445.1"/>
    </source>
</evidence>
<sequence>MLFLSLLLHSVFSFKPIIIIPSHFGSRLHTNTTRRPYWYCPKSLNNRHVWIRVRDLFPPFVHCVLDYLTVELDPKTGNLTSRHNTTISTVDFGGVSGIKGIGPEYFGKYLPVNYEEYIKSFLEIGYEVRKDLFSAPYDWRYGLEQPDEYFEQLQQLIEHAYRINQNSKVAILAHGHGATLAHMFLTDRMTADWRKKFIDSSTYVAPSWSGSGQAFFALWRLRFPFVHVRFNSLRRFVGSLGAFHSQIPNSVAYANTTLLISPDGKNHTGDELIDILKKHGKLTPEQLEIAEKNFKYTKVLPKRPDFNVNILYNSGVPTPLGLHLRNWTDVGMPIYGRGDSLMGSKVIDWACDNWRTAGVQLRCHDVFSDERKYHHRYLLKTPEMAHLIRSWIVKEYHNGKNAFSEEL</sequence>
<dbReference type="GO" id="GO:0008374">
    <property type="term" value="F:O-acyltransferase activity"/>
    <property type="evidence" value="ECO:0007669"/>
    <property type="project" value="InterPro"/>
</dbReference>
<protein>
    <submittedName>
        <fullName evidence="1">Lecithin:cholesterol acyltransferase family protein</fullName>
    </submittedName>
</protein>
<dbReference type="Proteomes" id="UP000179807">
    <property type="component" value="Unassembled WGS sequence"/>
</dbReference>
<organism evidence="1 2">
    <name type="scientific">Tritrichomonas foetus</name>
    <dbReference type="NCBI Taxonomy" id="1144522"/>
    <lineage>
        <taxon>Eukaryota</taxon>
        <taxon>Metamonada</taxon>
        <taxon>Parabasalia</taxon>
        <taxon>Tritrichomonadida</taxon>
        <taxon>Tritrichomonadidae</taxon>
        <taxon>Tritrichomonas</taxon>
    </lineage>
</organism>
<evidence type="ECO:0000313" key="2">
    <source>
        <dbReference type="Proteomes" id="UP000179807"/>
    </source>
</evidence>
<name>A0A1J4JAH3_9EUKA</name>
<keyword evidence="1" id="KW-0012">Acyltransferase</keyword>
<dbReference type="SUPFAM" id="SSF53474">
    <property type="entry name" value="alpha/beta-Hydrolases"/>
    <property type="match status" value="1"/>
</dbReference>
<dbReference type="GO" id="GO:0006629">
    <property type="term" value="P:lipid metabolic process"/>
    <property type="evidence" value="ECO:0007669"/>
    <property type="project" value="InterPro"/>
</dbReference>
<dbReference type="InterPro" id="IPR029058">
    <property type="entry name" value="AB_hydrolase_fold"/>
</dbReference>
<dbReference type="EMBL" id="MLAK01001316">
    <property type="protein sequence ID" value="OHS94445.1"/>
    <property type="molecule type" value="Genomic_DNA"/>
</dbReference>
<keyword evidence="2" id="KW-1185">Reference proteome</keyword>
<dbReference type="OrthoDB" id="190846at2759"/>
<dbReference type="VEuPathDB" id="TrichDB:TRFO_39351"/>
<dbReference type="GeneID" id="94847294"/>
<gene>
    <name evidence="1" type="ORF">TRFO_39351</name>
</gene>
<keyword evidence="1" id="KW-0808">Transferase</keyword>